<dbReference type="PRINTS" id="PR00171">
    <property type="entry name" value="SUGRTRNSPORT"/>
</dbReference>
<dbReference type="InterPro" id="IPR003663">
    <property type="entry name" value="Sugar/inositol_transpt"/>
</dbReference>
<sequence length="493" mass="54506">MPSPLFKQIFVVSGAAVNFVGHGCVHGFPSVLFTQLETDGGPVVLTDHDVSWIGSMIGVVSIVGNFLSPVLMSRFGRQKAHLCTTIPALIGWAIFLFANSVPLFLTSRVLHGLAIGIRLPLAAILVAEYTDPKYRGVFLGTFAVSLGLGIMLSHVIGIYLSWRMTALACGLFPLCSLIIISLSPESPSWLVSKGRFDEAAKAFNWLRGDAVEQQAELDAMITAHKNDIVNEERRKKETGSDIGGKSVISAFVNDIKHFIRIFKREEFYKPAIIAISMLFVFEFCGSHMVPAYGHIILQSVLDKKDPNDVNWQFTVVDLLRTVSAFVATYLLKRFKRRIVLFTSGVFTVVSMICLSAFIYVRQASVAADAWWQECVAMALMIAYTLSFSVGLVPLTWVICGEVFPLSFRSLGSTISTSFWMPAFVISMKSAPHLFSSVGVEGTFLVQAGTLTFCLLILYALFPETKDRTLQDIENSFKKNKGNDTDVEMRLMDK</sequence>
<dbReference type="AlphaFoldDB" id="A0A8S4G1W6"/>
<proteinExistence type="predicted"/>
<evidence type="ECO:0000256" key="6">
    <source>
        <dbReference type="ARBA" id="ARBA00022989"/>
    </source>
</evidence>
<comment type="caution">
    <text evidence="11">The sequence shown here is derived from an EMBL/GenBank/DDBJ whole genome shotgun (WGS) entry which is preliminary data.</text>
</comment>
<keyword evidence="2" id="KW-0813">Transport</keyword>
<dbReference type="InterPro" id="IPR036259">
    <property type="entry name" value="MFS_trans_sf"/>
</dbReference>
<dbReference type="SUPFAM" id="SSF103473">
    <property type="entry name" value="MFS general substrate transporter"/>
    <property type="match status" value="1"/>
</dbReference>
<dbReference type="Proteomes" id="UP000653454">
    <property type="component" value="Unassembled WGS sequence"/>
</dbReference>
<dbReference type="InterPro" id="IPR005828">
    <property type="entry name" value="MFS_sugar_transport-like"/>
</dbReference>
<feature type="transmembrane region" description="Helical" evidence="9">
    <location>
        <begin position="410"/>
        <end position="431"/>
    </location>
</feature>
<keyword evidence="8" id="KW-0325">Glycoprotein</keyword>
<dbReference type="Gene3D" id="1.20.1250.20">
    <property type="entry name" value="MFS general substrate transporter like domains"/>
    <property type="match status" value="1"/>
</dbReference>
<dbReference type="InterPro" id="IPR005829">
    <property type="entry name" value="Sugar_transporter_CS"/>
</dbReference>
<evidence type="ECO:0000256" key="3">
    <source>
        <dbReference type="ARBA" id="ARBA00022475"/>
    </source>
</evidence>
<feature type="transmembrane region" description="Helical" evidence="9">
    <location>
        <begin position="80"/>
        <end position="98"/>
    </location>
</feature>
<feature type="transmembrane region" description="Helical" evidence="9">
    <location>
        <begin position="267"/>
        <end position="289"/>
    </location>
</feature>
<keyword evidence="5 9" id="KW-0812">Transmembrane</keyword>
<gene>
    <name evidence="11" type="ORF">PLXY2_LOCUS13362</name>
</gene>
<reference evidence="11" key="1">
    <citation type="submission" date="2020-11" db="EMBL/GenBank/DDBJ databases">
        <authorList>
            <person name="Whiteford S."/>
        </authorList>
    </citation>
    <scope>NUCLEOTIDE SEQUENCE</scope>
</reference>
<evidence type="ECO:0000256" key="5">
    <source>
        <dbReference type="ARBA" id="ARBA00022692"/>
    </source>
</evidence>
<feature type="transmembrane region" description="Helical" evidence="9">
    <location>
        <begin position="375"/>
        <end position="398"/>
    </location>
</feature>
<feature type="transmembrane region" description="Helical" evidence="9">
    <location>
        <begin position="110"/>
        <end position="130"/>
    </location>
</feature>
<keyword evidence="6 9" id="KW-1133">Transmembrane helix</keyword>
<comment type="subcellular location">
    <subcellularLocation>
        <location evidence="1">Cell membrane</location>
        <topology evidence="1">Multi-pass membrane protein</topology>
    </subcellularLocation>
</comment>
<feature type="transmembrane region" description="Helical" evidence="9">
    <location>
        <begin position="137"/>
        <end position="159"/>
    </location>
</feature>
<evidence type="ECO:0000256" key="1">
    <source>
        <dbReference type="ARBA" id="ARBA00004651"/>
    </source>
</evidence>
<dbReference type="GO" id="GO:0005886">
    <property type="term" value="C:plasma membrane"/>
    <property type="evidence" value="ECO:0007669"/>
    <property type="project" value="UniProtKB-SubCell"/>
</dbReference>
<dbReference type="PROSITE" id="PS50850">
    <property type="entry name" value="MFS"/>
    <property type="match status" value="1"/>
</dbReference>
<feature type="transmembrane region" description="Helical" evidence="9">
    <location>
        <begin position="338"/>
        <end position="360"/>
    </location>
</feature>
<dbReference type="PANTHER" id="PTHR48021">
    <property type="match status" value="1"/>
</dbReference>
<feature type="domain" description="Major facilitator superfamily (MFS) profile" evidence="10">
    <location>
        <begin position="7"/>
        <end position="465"/>
    </location>
</feature>
<protein>
    <submittedName>
        <fullName evidence="11">(diamondback moth) hypothetical protein</fullName>
    </submittedName>
</protein>
<evidence type="ECO:0000256" key="2">
    <source>
        <dbReference type="ARBA" id="ARBA00022448"/>
    </source>
</evidence>
<dbReference type="InterPro" id="IPR020846">
    <property type="entry name" value="MFS_dom"/>
</dbReference>
<evidence type="ECO:0000256" key="9">
    <source>
        <dbReference type="SAM" id="Phobius"/>
    </source>
</evidence>
<accession>A0A8S4G1W6</accession>
<keyword evidence="4" id="KW-0762">Sugar transport</keyword>
<feature type="transmembrane region" description="Helical" evidence="9">
    <location>
        <begin position="165"/>
        <end position="183"/>
    </location>
</feature>
<dbReference type="InterPro" id="IPR050549">
    <property type="entry name" value="MFS_Trehalose_Transporter"/>
</dbReference>
<feature type="transmembrane region" description="Helical" evidence="9">
    <location>
        <begin position="309"/>
        <end position="331"/>
    </location>
</feature>
<evidence type="ECO:0000313" key="11">
    <source>
        <dbReference type="EMBL" id="CAG9135113.1"/>
    </source>
</evidence>
<keyword evidence="12" id="KW-1185">Reference proteome</keyword>
<dbReference type="PROSITE" id="PS00217">
    <property type="entry name" value="SUGAR_TRANSPORT_2"/>
    <property type="match status" value="1"/>
</dbReference>
<organism evidence="11 12">
    <name type="scientific">Plutella xylostella</name>
    <name type="common">Diamondback moth</name>
    <name type="synonym">Plutella maculipennis</name>
    <dbReference type="NCBI Taxonomy" id="51655"/>
    <lineage>
        <taxon>Eukaryota</taxon>
        <taxon>Metazoa</taxon>
        <taxon>Ecdysozoa</taxon>
        <taxon>Arthropoda</taxon>
        <taxon>Hexapoda</taxon>
        <taxon>Insecta</taxon>
        <taxon>Pterygota</taxon>
        <taxon>Neoptera</taxon>
        <taxon>Endopterygota</taxon>
        <taxon>Lepidoptera</taxon>
        <taxon>Glossata</taxon>
        <taxon>Ditrysia</taxon>
        <taxon>Yponomeutoidea</taxon>
        <taxon>Plutellidae</taxon>
        <taxon>Plutella</taxon>
    </lineage>
</organism>
<dbReference type="PANTHER" id="PTHR48021:SF68">
    <property type="entry name" value="MAJOR FACILITATOR SUPERFAMILY (MFS) PROFILE DOMAIN-CONTAINING PROTEIN"/>
    <property type="match status" value="1"/>
</dbReference>
<evidence type="ECO:0000259" key="10">
    <source>
        <dbReference type="PROSITE" id="PS50850"/>
    </source>
</evidence>
<evidence type="ECO:0000313" key="12">
    <source>
        <dbReference type="Proteomes" id="UP000653454"/>
    </source>
</evidence>
<dbReference type="GO" id="GO:0022857">
    <property type="term" value="F:transmembrane transporter activity"/>
    <property type="evidence" value="ECO:0007669"/>
    <property type="project" value="InterPro"/>
</dbReference>
<evidence type="ECO:0000256" key="8">
    <source>
        <dbReference type="ARBA" id="ARBA00023180"/>
    </source>
</evidence>
<dbReference type="Pfam" id="PF00083">
    <property type="entry name" value="Sugar_tr"/>
    <property type="match status" value="1"/>
</dbReference>
<keyword evidence="7 9" id="KW-0472">Membrane</keyword>
<dbReference type="EMBL" id="CAJHNJ030000095">
    <property type="protein sequence ID" value="CAG9135113.1"/>
    <property type="molecule type" value="Genomic_DNA"/>
</dbReference>
<keyword evidence="3" id="KW-1003">Cell membrane</keyword>
<feature type="transmembrane region" description="Helical" evidence="9">
    <location>
        <begin position="443"/>
        <end position="461"/>
    </location>
</feature>
<feature type="transmembrane region" description="Helical" evidence="9">
    <location>
        <begin position="50"/>
        <end position="68"/>
    </location>
</feature>
<dbReference type="FunFam" id="1.20.1250.20:FF:000218">
    <property type="entry name" value="facilitated trehalose transporter Tret1"/>
    <property type="match status" value="1"/>
</dbReference>
<name>A0A8S4G1W6_PLUXY</name>
<evidence type="ECO:0000256" key="7">
    <source>
        <dbReference type="ARBA" id="ARBA00023136"/>
    </source>
</evidence>
<evidence type="ECO:0000256" key="4">
    <source>
        <dbReference type="ARBA" id="ARBA00022597"/>
    </source>
</evidence>